<keyword evidence="3" id="KW-0175">Coiled coil</keyword>
<gene>
    <name evidence="5" type="ORF">THAPSDRAFT_24207</name>
</gene>
<dbReference type="Proteomes" id="UP000001449">
    <property type="component" value="Chromosome 10"/>
</dbReference>
<feature type="region of interest" description="Disordered" evidence="4">
    <location>
        <begin position="298"/>
        <end position="376"/>
    </location>
</feature>
<dbReference type="InterPro" id="IPR016024">
    <property type="entry name" value="ARM-type_fold"/>
</dbReference>
<organism evidence="5 6">
    <name type="scientific">Thalassiosira pseudonana</name>
    <name type="common">Marine diatom</name>
    <name type="synonym">Cyclotella nana</name>
    <dbReference type="NCBI Taxonomy" id="35128"/>
    <lineage>
        <taxon>Eukaryota</taxon>
        <taxon>Sar</taxon>
        <taxon>Stramenopiles</taxon>
        <taxon>Ochrophyta</taxon>
        <taxon>Bacillariophyta</taxon>
        <taxon>Coscinodiscophyceae</taxon>
        <taxon>Thalassiosirophycidae</taxon>
        <taxon>Thalassiosirales</taxon>
        <taxon>Thalassiosiraceae</taxon>
        <taxon>Thalassiosira</taxon>
    </lineage>
</organism>
<dbReference type="InterPro" id="IPR045156">
    <property type="entry name" value="Vac8"/>
</dbReference>
<evidence type="ECO:0000256" key="3">
    <source>
        <dbReference type="SAM" id="Coils"/>
    </source>
</evidence>
<evidence type="ECO:0000256" key="4">
    <source>
        <dbReference type="SAM" id="MobiDB-lite"/>
    </source>
</evidence>
<dbReference type="PANTHER" id="PTHR47249">
    <property type="entry name" value="VACUOLAR PROTEIN 8"/>
    <property type="match status" value="1"/>
</dbReference>
<dbReference type="PaxDb" id="35128-Thaps24207"/>
<comment type="similarity">
    <text evidence="1">Belongs to the beta-catenin family.</text>
</comment>
<feature type="compositionally biased region" description="Low complexity" evidence="4">
    <location>
        <begin position="317"/>
        <end position="341"/>
    </location>
</feature>
<feature type="coiled-coil region" evidence="3">
    <location>
        <begin position="127"/>
        <end position="154"/>
    </location>
</feature>
<dbReference type="eggNOG" id="ENOG502RUM0">
    <property type="taxonomic scope" value="Eukaryota"/>
</dbReference>
<keyword evidence="6" id="KW-1185">Reference proteome</keyword>
<dbReference type="SUPFAM" id="SSF48371">
    <property type="entry name" value="ARM repeat"/>
    <property type="match status" value="1"/>
</dbReference>
<feature type="compositionally biased region" description="Low complexity" evidence="4">
    <location>
        <begin position="1221"/>
        <end position="1231"/>
    </location>
</feature>
<dbReference type="STRING" id="35128.B8C9L3"/>
<dbReference type="PANTHER" id="PTHR47249:SF1">
    <property type="entry name" value="VACUOLAR PROTEIN 8"/>
    <property type="match status" value="1"/>
</dbReference>
<evidence type="ECO:0000256" key="2">
    <source>
        <dbReference type="ARBA" id="ARBA00022737"/>
    </source>
</evidence>
<reference evidence="5 6" key="1">
    <citation type="journal article" date="2004" name="Science">
        <title>The genome of the diatom Thalassiosira pseudonana: ecology, evolution, and metabolism.</title>
        <authorList>
            <person name="Armbrust E.V."/>
            <person name="Berges J.A."/>
            <person name="Bowler C."/>
            <person name="Green B.R."/>
            <person name="Martinez D."/>
            <person name="Putnam N.H."/>
            <person name="Zhou S."/>
            <person name="Allen A.E."/>
            <person name="Apt K.E."/>
            <person name="Bechner M."/>
            <person name="Brzezinski M.A."/>
            <person name="Chaal B.K."/>
            <person name="Chiovitti A."/>
            <person name="Davis A.K."/>
            <person name="Demarest M.S."/>
            <person name="Detter J.C."/>
            <person name="Glavina T."/>
            <person name="Goodstein D."/>
            <person name="Hadi M.Z."/>
            <person name="Hellsten U."/>
            <person name="Hildebrand M."/>
            <person name="Jenkins B.D."/>
            <person name="Jurka J."/>
            <person name="Kapitonov V.V."/>
            <person name="Kroger N."/>
            <person name="Lau W.W."/>
            <person name="Lane T.W."/>
            <person name="Larimer F.W."/>
            <person name="Lippmeier J.C."/>
            <person name="Lucas S."/>
            <person name="Medina M."/>
            <person name="Montsant A."/>
            <person name="Obornik M."/>
            <person name="Parker M.S."/>
            <person name="Palenik B."/>
            <person name="Pazour G.J."/>
            <person name="Richardson P.M."/>
            <person name="Rynearson T.A."/>
            <person name="Saito M.A."/>
            <person name="Schwartz D.C."/>
            <person name="Thamatrakoln K."/>
            <person name="Valentin K."/>
            <person name="Vardi A."/>
            <person name="Wilkerson F.P."/>
            <person name="Rokhsar D.S."/>
        </authorList>
    </citation>
    <scope>NUCLEOTIDE SEQUENCE [LARGE SCALE GENOMIC DNA]</scope>
    <source>
        <strain evidence="5 6">CCMP1335</strain>
    </source>
</reference>
<dbReference type="InParanoid" id="B8C9L3"/>
<dbReference type="RefSeq" id="XP_002292868.1">
    <property type="nucleotide sequence ID" value="XM_002292832.1"/>
</dbReference>
<dbReference type="Gene3D" id="1.25.10.10">
    <property type="entry name" value="Leucine-rich Repeat Variant"/>
    <property type="match status" value="2"/>
</dbReference>
<dbReference type="GO" id="GO:0071562">
    <property type="term" value="P:nucleus-vacuole junction assembly"/>
    <property type="evidence" value="ECO:0007669"/>
    <property type="project" value="InterPro"/>
</dbReference>
<dbReference type="KEGG" id="tps:THAPSDRAFT_24207"/>
<feature type="compositionally biased region" description="Low complexity" evidence="4">
    <location>
        <begin position="455"/>
        <end position="481"/>
    </location>
</feature>
<dbReference type="HOGENOM" id="CLU_255305_0_0_1"/>
<dbReference type="GO" id="GO:0043495">
    <property type="term" value="F:protein-membrane adaptor activity"/>
    <property type="evidence" value="ECO:0007669"/>
    <property type="project" value="InterPro"/>
</dbReference>
<sequence length="1386" mass="145209">MAPREATHSYPDHFLTTDYYDVNAPMDTAGFDGGLGGFATGGLTADGLGGGMNAVGGDGGGGGAAATGDQLANMLAATAADLGLDDVSTPNTANGIPTSSGGEVEPAAATTTVDPLSMAAAPLPTVLQTHQAVIQQHAQQMQQLQTHLQYMQTQFQQHHYQPGAVMIEEGASVHGGGAGSPHIAQSYPASLGVASNVPAMPTSNVVSTANSPVESANEVSLPTVVTPAVSRSNSVASSLTASVNGWVGLNGSVNSSSGGAAAASYRRSVSNMSTMTNPQAATHRGLLQSYMEELSPIQSPSYDEQTANNGAPSTPNGSNEGSSGVASSSSGGSPKGPSMSPDDLPKSSIKVSPLESTAPHSSSPSGAAAPHSPGYSPLLAQVGSVLDQTSFPDDDMDDAVADGLKLNLNESFGSVKKTDVTADTTMDTTVNSPTNNNLGVSHIINENSHLMADAPSTPTSSSLRPRPSPFASHSHSASSGSIGNGLVRNKAFEMSPGVVVEGTQQATLRQYHHQVSDVSTSSALSFGTETTITDLTYYAERGAIVDVLSSLSNPHLKTLGTRMLADYAKMPHRRVAVASNAKILEFVQSTALEIGLYQSNISQEEQNKYTSSSWFGREYAVETVRSLTAAEENDRYLMNSPGLLQMLALVARGGPFVQKVQGRFGEEMIVAVPPPPFGALPEESSVIGVASDKARLHACIAIMNLSCGKSNKVEITNVPEILEAMRDVMQGRYFSKPPKTSSSAPASCSTLADEARLKATTCIKNLSNSDANDAALLGTRGLVETLGSIAEATCHPKTGATTCTTHACLALMNLSISKANKNRVFRTPGVMDALMAVITRTAKTRSAERGTKDPSFEARVKACSALSNLAIGYDNKIPMFHYPGFVESILTVIRTDNAEARTKACSILWSFAAEMKNQVPVVQRGDILPALVSVAKEDTKTEARFKCVAALTLLAESPENAVPLLHSGSLEPLMNVLQESGPDPTQWRGQTASWCVGFLMNMAQCDDVVPALLSEGIVDLLAPLLALDHYQSLKAAMAVTFVCRYDTGDKTYNLLRQTENVIPKIVGLLHNTLSGRGGSGYKYGVFTLRSSVGCIASLASGPDFMKERIATGPVFESLLRVVSDFCVEGGTPGAIVGGGRDDTRSSTLAVRALSLLTGHLIPEPGCSAMPFGPVMDDHLITALHSFELTTNPDIDDETRKMAHSARIRIEGGKNLQGAQKDSVSSDSSPSDELIDDDNLGLSLASKCFPFPCGINLNALPASSSGDYISALPVQALPPSAIAAGKVEDAMDISDDAASASSGSSNDGAVRTFLLTDSKTGRRFAVPCDPSGGRQFNDSRVWCFRRGRWCNIGEEPDANFQWSEELEAAYISALNDQGDISPSSSES</sequence>
<feature type="region of interest" description="Disordered" evidence="4">
    <location>
        <begin position="1209"/>
        <end position="1234"/>
    </location>
</feature>
<keyword evidence="2" id="KW-0677">Repeat</keyword>
<reference evidence="5 6" key="2">
    <citation type="journal article" date="2008" name="Nature">
        <title>The Phaeodactylum genome reveals the evolutionary history of diatom genomes.</title>
        <authorList>
            <person name="Bowler C."/>
            <person name="Allen A.E."/>
            <person name="Badger J.H."/>
            <person name="Grimwood J."/>
            <person name="Jabbari K."/>
            <person name="Kuo A."/>
            <person name="Maheswari U."/>
            <person name="Martens C."/>
            <person name="Maumus F."/>
            <person name="Otillar R.P."/>
            <person name="Rayko E."/>
            <person name="Salamov A."/>
            <person name="Vandepoele K."/>
            <person name="Beszteri B."/>
            <person name="Gruber A."/>
            <person name="Heijde M."/>
            <person name="Katinka M."/>
            <person name="Mock T."/>
            <person name="Valentin K."/>
            <person name="Verret F."/>
            <person name="Berges J.A."/>
            <person name="Brownlee C."/>
            <person name="Cadoret J.P."/>
            <person name="Chiovitti A."/>
            <person name="Choi C.J."/>
            <person name="Coesel S."/>
            <person name="De Martino A."/>
            <person name="Detter J.C."/>
            <person name="Durkin C."/>
            <person name="Falciatore A."/>
            <person name="Fournet J."/>
            <person name="Haruta M."/>
            <person name="Huysman M.J."/>
            <person name="Jenkins B.D."/>
            <person name="Jiroutova K."/>
            <person name="Jorgensen R.E."/>
            <person name="Joubert Y."/>
            <person name="Kaplan A."/>
            <person name="Kroger N."/>
            <person name="Kroth P.G."/>
            <person name="La Roche J."/>
            <person name="Lindquist E."/>
            <person name="Lommer M."/>
            <person name="Martin-Jezequel V."/>
            <person name="Lopez P.J."/>
            <person name="Lucas S."/>
            <person name="Mangogna M."/>
            <person name="McGinnis K."/>
            <person name="Medlin L.K."/>
            <person name="Montsant A."/>
            <person name="Oudot-Le Secq M.P."/>
            <person name="Napoli C."/>
            <person name="Obornik M."/>
            <person name="Parker M.S."/>
            <person name="Petit J.L."/>
            <person name="Porcel B.M."/>
            <person name="Poulsen N."/>
            <person name="Robison M."/>
            <person name="Rychlewski L."/>
            <person name="Rynearson T.A."/>
            <person name="Schmutz J."/>
            <person name="Shapiro H."/>
            <person name="Siaut M."/>
            <person name="Stanley M."/>
            <person name="Sussman M.R."/>
            <person name="Taylor A.R."/>
            <person name="Vardi A."/>
            <person name="von Dassow P."/>
            <person name="Vyverman W."/>
            <person name="Willis A."/>
            <person name="Wyrwicz L.S."/>
            <person name="Rokhsar D.S."/>
            <person name="Weissenbach J."/>
            <person name="Armbrust E.V."/>
            <person name="Green B.R."/>
            <person name="Van de Peer Y."/>
            <person name="Grigoriev I.V."/>
        </authorList>
    </citation>
    <scope>NUCLEOTIDE SEQUENCE [LARGE SCALE GENOMIC DNA]</scope>
    <source>
        <strain evidence="5 6">CCMP1335</strain>
    </source>
</reference>
<feature type="compositionally biased region" description="Polar residues" evidence="4">
    <location>
        <begin position="298"/>
        <end position="316"/>
    </location>
</feature>
<feature type="compositionally biased region" description="Low complexity" evidence="4">
    <location>
        <begin position="358"/>
        <end position="376"/>
    </location>
</feature>
<dbReference type="GeneID" id="7446870"/>
<protein>
    <submittedName>
        <fullName evidence="5">Uncharacterized protein</fullName>
    </submittedName>
</protein>
<evidence type="ECO:0000256" key="1">
    <source>
        <dbReference type="ARBA" id="ARBA00005462"/>
    </source>
</evidence>
<feature type="region of interest" description="Disordered" evidence="4">
    <location>
        <begin position="453"/>
        <end position="482"/>
    </location>
</feature>
<evidence type="ECO:0000313" key="6">
    <source>
        <dbReference type="Proteomes" id="UP000001449"/>
    </source>
</evidence>
<dbReference type="EMBL" id="CM000646">
    <property type="protein sequence ID" value="EED90064.1"/>
    <property type="molecule type" value="Genomic_DNA"/>
</dbReference>
<name>B8C9L3_THAPS</name>
<proteinExistence type="inferred from homology"/>
<accession>B8C9L3</accession>
<evidence type="ECO:0000313" key="5">
    <source>
        <dbReference type="EMBL" id="EED90064.1"/>
    </source>
</evidence>
<dbReference type="InterPro" id="IPR011989">
    <property type="entry name" value="ARM-like"/>
</dbReference>